<keyword evidence="5 6" id="KW-0472">Membrane</keyword>
<dbReference type="AlphaFoldDB" id="A0A1W9S3B0"/>
<feature type="transmembrane region" description="Helical" evidence="6">
    <location>
        <begin position="86"/>
        <end position="109"/>
    </location>
</feature>
<comment type="similarity">
    <text evidence="2">Belongs to the UPF0014 family.</text>
</comment>
<gene>
    <name evidence="7" type="ORF">B6D57_00265</name>
</gene>
<evidence type="ECO:0000256" key="6">
    <source>
        <dbReference type="SAM" id="Phobius"/>
    </source>
</evidence>
<accession>A0A1W9S3B0</accession>
<evidence type="ECO:0000256" key="5">
    <source>
        <dbReference type="ARBA" id="ARBA00023136"/>
    </source>
</evidence>
<evidence type="ECO:0000313" key="8">
    <source>
        <dbReference type="Proteomes" id="UP000192611"/>
    </source>
</evidence>
<organism evidence="7 8">
    <name type="scientific">Candidatus Coatesbacteria bacterium 4484_99</name>
    <dbReference type="NCBI Taxonomy" id="1970774"/>
    <lineage>
        <taxon>Bacteria</taxon>
        <taxon>Candidatus Coatesiibacteriota</taxon>
    </lineage>
</organism>
<feature type="transmembrane region" description="Helical" evidence="6">
    <location>
        <begin position="56"/>
        <end position="74"/>
    </location>
</feature>
<sequence>MLDIALSSVLIAVAIILSTVLQMGLRKSLLIGMVRSFVQLIAVGYIIHFIFQLEGIVYQILLLVAMSVVASFTAHRQVGGIRGVFIITWVSIIAGSILTLGFLIAFGVIDTTPRYFIPFGGMIIGNTMNSIIIALERLISQTRDRRHIVESALSLGASPRRAIHHLLKSAVRASLIPRINMLKIAGIIQLPGAFMGMLIAGASPIEAAKLQIIVMYMIVGCVSISIMVLSFLMPRFLFNKNEQLVFTEEKNILKL</sequence>
<proteinExistence type="inferred from homology"/>
<dbReference type="GO" id="GO:0005886">
    <property type="term" value="C:plasma membrane"/>
    <property type="evidence" value="ECO:0007669"/>
    <property type="project" value="TreeGrafter"/>
</dbReference>
<dbReference type="Pfam" id="PF03649">
    <property type="entry name" value="UPF0014"/>
    <property type="match status" value="1"/>
</dbReference>
<dbReference type="InterPro" id="IPR005226">
    <property type="entry name" value="UPF0014_fam"/>
</dbReference>
<dbReference type="PANTHER" id="PTHR30028:SF0">
    <property type="entry name" value="PROTEIN ALUMINUM SENSITIVE 3"/>
    <property type="match status" value="1"/>
</dbReference>
<name>A0A1W9S3B0_9BACT</name>
<evidence type="ECO:0000256" key="4">
    <source>
        <dbReference type="ARBA" id="ARBA00022989"/>
    </source>
</evidence>
<evidence type="ECO:0000256" key="2">
    <source>
        <dbReference type="ARBA" id="ARBA00005268"/>
    </source>
</evidence>
<dbReference type="EMBL" id="NATQ01000003">
    <property type="protein sequence ID" value="OQX91304.1"/>
    <property type="molecule type" value="Genomic_DNA"/>
</dbReference>
<evidence type="ECO:0000313" key="7">
    <source>
        <dbReference type="EMBL" id="OQX91304.1"/>
    </source>
</evidence>
<dbReference type="PANTHER" id="PTHR30028">
    <property type="entry name" value="UPF0014 INNER MEMBRANE PROTEIN YBBM-RELATED"/>
    <property type="match status" value="1"/>
</dbReference>
<reference evidence="8" key="1">
    <citation type="submission" date="2017-03" db="EMBL/GenBank/DDBJ databases">
        <title>Novel pathways for hydrocarbon cycling and metabolic interdependencies in hydrothermal sediment communities.</title>
        <authorList>
            <person name="Dombrowski N."/>
            <person name="Seitz K."/>
            <person name="Teske A."/>
            <person name="Baker B."/>
        </authorList>
    </citation>
    <scope>NUCLEOTIDE SEQUENCE [LARGE SCALE GENOMIC DNA]</scope>
</reference>
<feature type="transmembrane region" description="Helical" evidence="6">
    <location>
        <begin position="182"/>
        <end position="201"/>
    </location>
</feature>
<evidence type="ECO:0000256" key="3">
    <source>
        <dbReference type="ARBA" id="ARBA00022692"/>
    </source>
</evidence>
<keyword evidence="4 6" id="KW-1133">Transmembrane helix</keyword>
<feature type="transmembrane region" description="Helical" evidence="6">
    <location>
        <begin position="115"/>
        <end position="135"/>
    </location>
</feature>
<feature type="transmembrane region" description="Helical" evidence="6">
    <location>
        <begin position="213"/>
        <end position="233"/>
    </location>
</feature>
<comment type="subcellular location">
    <subcellularLocation>
        <location evidence="1">Membrane</location>
        <topology evidence="1">Multi-pass membrane protein</topology>
    </subcellularLocation>
</comment>
<feature type="transmembrane region" description="Helical" evidence="6">
    <location>
        <begin position="6"/>
        <end position="25"/>
    </location>
</feature>
<comment type="caution">
    <text evidence="7">The sequence shown here is derived from an EMBL/GenBank/DDBJ whole genome shotgun (WGS) entry which is preliminary data.</text>
</comment>
<protein>
    <submittedName>
        <fullName evidence="7">Iron export ABC transporter permease subunit FetB</fullName>
    </submittedName>
</protein>
<feature type="transmembrane region" description="Helical" evidence="6">
    <location>
        <begin position="32"/>
        <end position="50"/>
    </location>
</feature>
<evidence type="ECO:0000256" key="1">
    <source>
        <dbReference type="ARBA" id="ARBA00004141"/>
    </source>
</evidence>
<dbReference type="Proteomes" id="UP000192611">
    <property type="component" value="Unassembled WGS sequence"/>
</dbReference>
<keyword evidence="3 6" id="KW-0812">Transmembrane</keyword>